<dbReference type="EMBL" id="JBBPFD010000002">
    <property type="protein sequence ID" value="KAK7938283.1"/>
    <property type="molecule type" value="Genomic_DNA"/>
</dbReference>
<evidence type="ECO:0000256" key="4">
    <source>
        <dbReference type="ARBA" id="ARBA00042764"/>
    </source>
</evidence>
<feature type="domain" description="Rad60/SUMO-like" evidence="6">
    <location>
        <begin position="142"/>
        <end position="172"/>
    </location>
</feature>
<dbReference type="InterPro" id="IPR029071">
    <property type="entry name" value="Ubiquitin-like_domsf"/>
</dbReference>
<protein>
    <recommendedName>
        <fullName evidence="3">NFATC2-interacting protein</fullName>
    </recommendedName>
    <alternativeName>
        <fullName evidence="4">Nuclear factor of activated T-cells, cytoplasmic 2-interacting protein</fullName>
    </alternativeName>
</protein>
<dbReference type="GO" id="GO:0005634">
    <property type="term" value="C:nucleus"/>
    <property type="evidence" value="ECO:0007669"/>
    <property type="project" value="UniProtKB-SubCell"/>
</dbReference>
<evidence type="ECO:0000259" key="6">
    <source>
        <dbReference type="Pfam" id="PF11976"/>
    </source>
</evidence>
<dbReference type="SUPFAM" id="SSF54236">
    <property type="entry name" value="Ubiquitin-like"/>
    <property type="match status" value="1"/>
</dbReference>
<evidence type="ECO:0000313" key="7">
    <source>
        <dbReference type="EMBL" id="KAK7938283.1"/>
    </source>
</evidence>
<keyword evidence="8" id="KW-1185">Reference proteome</keyword>
<sequence length="174" mass="19357">MSDRPAQDPSAPLDSSQRRGGAAVRQTGSPAPRLLLLREEAELSRDSTVGALGLGIADILECVVMAESDRDTHDDHDVIKVRLQGKDRAMTQEFTLRRALFYPLFYSLFTLFLSSGRSSGLRRSSGFSLLSVLVRTPRRRSEESQFHFDGSKLSSVQTPEQLDMEDGDIIEVWA</sequence>
<comment type="caution">
    <text evidence="7">The sequence shown here is derived from an EMBL/GenBank/DDBJ whole genome shotgun (WGS) entry which is preliminary data.</text>
</comment>
<evidence type="ECO:0000256" key="5">
    <source>
        <dbReference type="SAM" id="MobiDB-lite"/>
    </source>
</evidence>
<dbReference type="Gene3D" id="3.10.20.90">
    <property type="entry name" value="Phosphatidylinositol 3-kinase Catalytic Subunit, Chain A, domain 1"/>
    <property type="match status" value="2"/>
</dbReference>
<dbReference type="PANTHER" id="PTHR47187">
    <property type="entry name" value="NFATC2-INTERACTING PROTEIN"/>
    <property type="match status" value="1"/>
</dbReference>
<organism evidence="7 8">
    <name type="scientific">Mugilogobius chulae</name>
    <name type="common">yellowstripe goby</name>
    <dbReference type="NCBI Taxonomy" id="88201"/>
    <lineage>
        <taxon>Eukaryota</taxon>
        <taxon>Metazoa</taxon>
        <taxon>Chordata</taxon>
        <taxon>Craniata</taxon>
        <taxon>Vertebrata</taxon>
        <taxon>Euteleostomi</taxon>
        <taxon>Actinopterygii</taxon>
        <taxon>Neopterygii</taxon>
        <taxon>Teleostei</taxon>
        <taxon>Neoteleostei</taxon>
        <taxon>Acanthomorphata</taxon>
        <taxon>Gobiaria</taxon>
        <taxon>Gobiiformes</taxon>
        <taxon>Gobioidei</taxon>
        <taxon>Gobiidae</taxon>
        <taxon>Gobionellinae</taxon>
        <taxon>Mugilogobius</taxon>
    </lineage>
</organism>
<evidence type="ECO:0000256" key="1">
    <source>
        <dbReference type="ARBA" id="ARBA00004123"/>
    </source>
</evidence>
<reference evidence="8" key="1">
    <citation type="submission" date="2024-04" db="EMBL/GenBank/DDBJ databases">
        <title>Salinicola lusitanus LLJ914,a marine bacterium isolated from the Okinawa Trough.</title>
        <authorList>
            <person name="Li J."/>
        </authorList>
    </citation>
    <scope>NUCLEOTIDE SEQUENCE [LARGE SCALE GENOMIC DNA]</scope>
</reference>
<accession>A0AAW0PR11</accession>
<name>A0AAW0PR11_9GOBI</name>
<dbReference type="GO" id="GO:0045944">
    <property type="term" value="P:positive regulation of transcription by RNA polymerase II"/>
    <property type="evidence" value="ECO:0007669"/>
    <property type="project" value="TreeGrafter"/>
</dbReference>
<feature type="region of interest" description="Disordered" evidence="5">
    <location>
        <begin position="1"/>
        <end position="27"/>
    </location>
</feature>
<comment type="subcellular location">
    <subcellularLocation>
        <location evidence="1">Nucleus</location>
    </subcellularLocation>
</comment>
<dbReference type="InterPro" id="IPR052324">
    <property type="entry name" value="NFATC2-Int_DNA_Repair"/>
</dbReference>
<dbReference type="Pfam" id="PF11976">
    <property type="entry name" value="Rad60-SLD"/>
    <property type="match status" value="1"/>
</dbReference>
<dbReference type="AlphaFoldDB" id="A0AAW0PR11"/>
<dbReference type="PANTHER" id="PTHR47187:SF1">
    <property type="entry name" value="NFATC2-INTERACTING PROTEIN"/>
    <property type="match status" value="1"/>
</dbReference>
<proteinExistence type="predicted"/>
<keyword evidence="2" id="KW-0539">Nucleus</keyword>
<gene>
    <name evidence="7" type="ORF">WMY93_001609</name>
</gene>
<dbReference type="InterPro" id="IPR022617">
    <property type="entry name" value="Rad60/SUMO-like_dom"/>
</dbReference>
<evidence type="ECO:0000256" key="2">
    <source>
        <dbReference type="ARBA" id="ARBA00023242"/>
    </source>
</evidence>
<evidence type="ECO:0000256" key="3">
    <source>
        <dbReference type="ARBA" id="ARBA00039921"/>
    </source>
</evidence>
<dbReference type="Proteomes" id="UP001460270">
    <property type="component" value="Unassembled WGS sequence"/>
</dbReference>
<evidence type="ECO:0000313" key="8">
    <source>
        <dbReference type="Proteomes" id="UP001460270"/>
    </source>
</evidence>